<sequence>MIFDIDRESKKLKEFVSKYDSETFAPDIATLFAYINTPRIEMYPFQGLDSPLKQLSYILALNLTSNVDKVTEIEVRSNEEWKEIVVLAIKCKAGYYDLLLNDLKSIDKFDKYYETVLPVFFDYFDTAKLNYEEQELKRIDLLFTPFNKVLEQSINLNVQEILMIYNLVDHQLFININKPFKYREDPECKEFSDYQKQHNILPQDWEYSGDNENIKSFIKYFQNRGERLKISLEDLYPHFDNEKINIFFKLFTIDRNETSFLYYTNDNPVLSNPIIKLKDSRYLLLDPKLLLFAIYDRLYKVIDSQEKKIADKFNSHKGNYLEDRVCSIFQRYFKKDAHIYKEYTTSIGGSGQDVLVLGKSIAIIIEVKNKKSAIPHSYPKDIKKLYETISKYFKNSIQEGYDQCYRVKELFDKKKIFDIYNEKGEKLYTVNPKRYPNVFSIVVTEERFKKPQIDLSKLLDLNPNDDCYPLSISVDDLEIVLLTLKKKKLGLSNLIEFLFLREQLHGRIDSNDELEIWGALINSKKFEIPADPKLSFKTYPEMSFFYDELYKTGLGFENEKNFDKKKSGNWDFYEPYKFLK</sequence>
<name>A0ABU0TIR6_9FLAO</name>
<protein>
    <recommendedName>
        <fullName evidence="3">NERD domain-containing protein</fullName>
    </recommendedName>
</protein>
<gene>
    <name evidence="1" type="ORF">QE404_002094</name>
</gene>
<reference evidence="1 2" key="1">
    <citation type="submission" date="2023-07" db="EMBL/GenBank/DDBJ databases">
        <title>Functional and genomic diversity of the sorghum phyllosphere microbiome.</title>
        <authorList>
            <person name="Shade A."/>
        </authorList>
    </citation>
    <scope>NUCLEOTIDE SEQUENCE [LARGE SCALE GENOMIC DNA]</scope>
    <source>
        <strain evidence="1 2">SORGH_AS_1064</strain>
    </source>
</reference>
<evidence type="ECO:0008006" key="3">
    <source>
        <dbReference type="Google" id="ProtNLM"/>
    </source>
</evidence>
<organism evidence="1 2">
    <name type="scientific">Chryseobacterium camelliae</name>
    <dbReference type="NCBI Taxonomy" id="1265445"/>
    <lineage>
        <taxon>Bacteria</taxon>
        <taxon>Pseudomonadati</taxon>
        <taxon>Bacteroidota</taxon>
        <taxon>Flavobacteriia</taxon>
        <taxon>Flavobacteriales</taxon>
        <taxon>Weeksellaceae</taxon>
        <taxon>Chryseobacterium group</taxon>
        <taxon>Chryseobacterium</taxon>
    </lineage>
</organism>
<proteinExistence type="predicted"/>
<accession>A0ABU0TIR6</accession>
<keyword evidence="2" id="KW-1185">Reference proteome</keyword>
<dbReference type="Proteomes" id="UP001225072">
    <property type="component" value="Unassembled WGS sequence"/>
</dbReference>
<evidence type="ECO:0000313" key="1">
    <source>
        <dbReference type="EMBL" id="MDQ1096947.1"/>
    </source>
</evidence>
<dbReference type="EMBL" id="JAUTAL010000001">
    <property type="protein sequence ID" value="MDQ1096947.1"/>
    <property type="molecule type" value="Genomic_DNA"/>
</dbReference>
<comment type="caution">
    <text evidence="1">The sequence shown here is derived from an EMBL/GenBank/DDBJ whole genome shotgun (WGS) entry which is preliminary data.</text>
</comment>
<evidence type="ECO:0000313" key="2">
    <source>
        <dbReference type="Proteomes" id="UP001225072"/>
    </source>
</evidence>
<dbReference type="RefSeq" id="WP_307450147.1">
    <property type="nucleotide sequence ID" value="NZ_JAUTAL010000001.1"/>
</dbReference>